<dbReference type="Gene3D" id="1.20.1280.50">
    <property type="match status" value="1"/>
</dbReference>
<evidence type="ECO:0000313" key="3">
    <source>
        <dbReference type="Proteomes" id="UP001383192"/>
    </source>
</evidence>
<name>A0AAW0C5J0_9AGAR</name>
<feature type="domain" description="F-box" evidence="1">
    <location>
        <begin position="56"/>
        <end position="109"/>
    </location>
</feature>
<comment type="caution">
    <text evidence="2">The sequence shown here is derived from an EMBL/GenBank/DDBJ whole genome shotgun (WGS) entry which is preliminary data.</text>
</comment>
<dbReference type="EMBL" id="JAYKXP010000055">
    <property type="protein sequence ID" value="KAK7034749.1"/>
    <property type="molecule type" value="Genomic_DNA"/>
</dbReference>
<accession>A0AAW0C5J0</accession>
<keyword evidence="3" id="KW-1185">Reference proteome</keyword>
<evidence type="ECO:0000259" key="1">
    <source>
        <dbReference type="Pfam" id="PF12937"/>
    </source>
</evidence>
<reference evidence="2 3" key="1">
    <citation type="submission" date="2024-01" db="EMBL/GenBank/DDBJ databases">
        <title>A draft genome for a cacao thread blight-causing isolate of Paramarasmius palmivorus.</title>
        <authorList>
            <person name="Baruah I.K."/>
            <person name="Bukari Y."/>
            <person name="Amoako-Attah I."/>
            <person name="Meinhardt L.W."/>
            <person name="Bailey B.A."/>
            <person name="Cohen S.P."/>
        </authorList>
    </citation>
    <scope>NUCLEOTIDE SEQUENCE [LARGE SCALE GENOMIC DNA]</scope>
    <source>
        <strain evidence="2 3">GH-12</strain>
    </source>
</reference>
<dbReference type="Proteomes" id="UP001383192">
    <property type="component" value="Unassembled WGS sequence"/>
</dbReference>
<dbReference type="InterPro" id="IPR036047">
    <property type="entry name" value="F-box-like_dom_sf"/>
</dbReference>
<sequence>MALTYYSRQTGLRGQRIIEQYQYTQLKVQQNRHCPLNDILHYCQQIRSSDIPSPPIHRLPTELLLAIFSLATDSSADSLDLKQGLWLFSHVCSSWRHLVLAMPYLWSHIQIKPAPVALSAQPTLNRVQALETYLSRSQNLPISAKVTLKGDSDLPLLHTLMAHSQRWRVFKACMPAIFYHDLSPIKYSLPLLEHISLSLPHALSSRVSTGIRIDAFGHAPVLQLVDTPNWHFDLANSLDVPWEQVRHFRSRCAAGLSGILERMVNVEEIEVEGFPFDSYTSGESSLENGKKIGLPRLRRLRTRIDCTPIFEHCYMPALEELALTHTRYMTDCPLLKRWSSLDRLEENSDIPRPSSLHKIHISHLTTGLADVLLEFLLSQTATGIEELALGTWAVGGLEKILTLLASPFGGCCHCSHAYCAPKVLPDLHILKLEGNLMDGGMFGRLGEIRQNLRVKAKWFQEYPNLEDIRFHSPRLDFSDV</sequence>
<dbReference type="InterPro" id="IPR001810">
    <property type="entry name" value="F-box_dom"/>
</dbReference>
<dbReference type="SUPFAM" id="SSF81383">
    <property type="entry name" value="F-box domain"/>
    <property type="match status" value="1"/>
</dbReference>
<proteinExistence type="predicted"/>
<evidence type="ECO:0000313" key="2">
    <source>
        <dbReference type="EMBL" id="KAK7034749.1"/>
    </source>
</evidence>
<dbReference type="AlphaFoldDB" id="A0AAW0C5J0"/>
<protein>
    <recommendedName>
        <fullName evidence="1">F-box domain-containing protein</fullName>
    </recommendedName>
</protein>
<organism evidence="2 3">
    <name type="scientific">Paramarasmius palmivorus</name>
    <dbReference type="NCBI Taxonomy" id="297713"/>
    <lineage>
        <taxon>Eukaryota</taxon>
        <taxon>Fungi</taxon>
        <taxon>Dikarya</taxon>
        <taxon>Basidiomycota</taxon>
        <taxon>Agaricomycotina</taxon>
        <taxon>Agaricomycetes</taxon>
        <taxon>Agaricomycetidae</taxon>
        <taxon>Agaricales</taxon>
        <taxon>Marasmiineae</taxon>
        <taxon>Marasmiaceae</taxon>
        <taxon>Paramarasmius</taxon>
    </lineage>
</organism>
<gene>
    <name evidence="2" type="ORF">VNI00_012156</name>
</gene>
<dbReference type="Pfam" id="PF12937">
    <property type="entry name" value="F-box-like"/>
    <property type="match status" value="1"/>
</dbReference>